<name>A0A9N9U5A2_9HYPO</name>
<protein>
    <submittedName>
        <fullName evidence="2">Uncharacterized protein</fullName>
    </submittedName>
</protein>
<evidence type="ECO:0000256" key="1">
    <source>
        <dbReference type="SAM" id="MobiDB-lite"/>
    </source>
</evidence>
<organism evidence="2 3">
    <name type="scientific">Clonostachys byssicola</name>
    <dbReference type="NCBI Taxonomy" id="160290"/>
    <lineage>
        <taxon>Eukaryota</taxon>
        <taxon>Fungi</taxon>
        <taxon>Dikarya</taxon>
        <taxon>Ascomycota</taxon>
        <taxon>Pezizomycotina</taxon>
        <taxon>Sordariomycetes</taxon>
        <taxon>Hypocreomycetidae</taxon>
        <taxon>Hypocreales</taxon>
        <taxon>Bionectriaceae</taxon>
        <taxon>Clonostachys</taxon>
    </lineage>
</organism>
<keyword evidence="3" id="KW-1185">Reference proteome</keyword>
<dbReference type="EMBL" id="CABFNO020001253">
    <property type="protein sequence ID" value="CAG9974904.1"/>
    <property type="molecule type" value="Genomic_DNA"/>
</dbReference>
<reference evidence="2 3" key="2">
    <citation type="submission" date="2021-10" db="EMBL/GenBank/DDBJ databases">
        <authorList>
            <person name="Piombo E."/>
        </authorList>
    </citation>
    <scope>NUCLEOTIDE SEQUENCE [LARGE SCALE GENOMIC DNA]</scope>
</reference>
<feature type="region of interest" description="Disordered" evidence="1">
    <location>
        <begin position="155"/>
        <end position="179"/>
    </location>
</feature>
<evidence type="ECO:0000313" key="2">
    <source>
        <dbReference type="EMBL" id="CAG9974904.1"/>
    </source>
</evidence>
<reference evidence="3" key="1">
    <citation type="submission" date="2019-06" db="EMBL/GenBank/DDBJ databases">
        <authorList>
            <person name="Broberg M."/>
        </authorList>
    </citation>
    <scope>NUCLEOTIDE SEQUENCE [LARGE SCALE GENOMIC DNA]</scope>
</reference>
<dbReference type="Proteomes" id="UP000754883">
    <property type="component" value="Unassembled WGS sequence"/>
</dbReference>
<comment type="caution">
    <text evidence="2">The sequence shown here is derived from an EMBL/GenBank/DDBJ whole genome shotgun (WGS) entry which is preliminary data.</text>
</comment>
<accession>A0A9N9U5A2</accession>
<gene>
    <name evidence="2" type="ORF">CBYS24578_00016599</name>
</gene>
<dbReference type="OrthoDB" id="5424209at2759"/>
<proteinExistence type="predicted"/>
<feature type="compositionally biased region" description="Low complexity" evidence="1">
    <location>
        <begin position="158"/>
        <end position="167"/>
    </location>
</feature>
<dbReference type="AlphaFoldDB" id="A0A9N9U5A2"/>
<evidence type="ECO:0000313" key="3">
    <source>
        <dbReference type="Proteomes" id="UP000754883"/>
    </source>
</evidence>
<sequence>MEPNIEEKNLYFSGLPSRSRLVARSNFDVTFKPGNGGIFYPVEKFLSPALPNHPIARLWDGPLRKDIINALDGIDWISIDIVRLGLHENPDRGLPEPEQPHVLLISVANTTWGQGFPAVMSCRRIMEQYGLDDIHCEMKEMVLADLSCELEGPVAERSASAPNEAPNEAPPLAPRLTSQSEVFPEPEYCPGAHYRTMASECLGASIALLDSPTWEGTKGLYLRRKDAGAILALTCRHILFKKGSELSNELYQHNPDTTPRLVIQPGSGTLNDMLEFAETMCRFTERRRATVEARADYTEERRDILLTDLQNELALRSQWRDYVKSIAAPESRIIGHVLFSPKVSPGKSPSGESRLRDWALIELYPNKHQITLSDLKNCVTLTQEKGFMMWSVAYDVTPGYPCILGLIEPL</sequence>